<gene>
    <name evidence="2" type="ORF">Ddye_013445</name>
</gene>
<comment type="caution">
    <text evidence="2">The sequence shown here is derived from an EMBL/GenBank/DDBJ whole genome shotgun (WGS) entry which is preliminary data.</text>
</comment>
<accession>A0AAE0CJN0</accession>
<dbReference type="Proteomes" id="UP001280121">
    <property type="component" value="Unassembled WGS sequence"/>
</dbReference>
<dbReference type="EMBL" id="JANJYI010000004">
    <property type="protein sequence ID" value="KAK2653589.1"/>
    <property type="molecule type" value="Genomic_DNA"/>
</dbReference>
<dbReference type="AlphaFoldDB" id="A0AAE0CJN0"/>
<feature type="compositionally biased region" description="Basic residues" evidence="1">
    <location>
        <begin position="140"/>
        <end position="153"/>
    </location>
</feature>
<reference evidence="2" key="1">
    <citation type="journal article" date="2023" name="Plant J.">
        <title>Genome sequences and population genomics provide insights into the demographic history, inbreeding, and mutation load of two 'living fossil' tree species of Dipteronia.</title>
        <authorList>
            <person name="Feng Y."/>
            <person name="Comes H.P."/>
            <person name="Chen J."/>
            <person name="Zhu S."/>
            <person name="Lu R."/>
            <person name="Zhang X."/>
            <person name="Li P."/>
            <person name="Qiu J."/>
            <person name="Olsen K.M."/>
            <person name="Qiu Y."/>
        </authorList>
    </citation>
    <scope>NUCLEOTIDE SEQUENCE</scope>
    <source>
        <strain evidence="2">KIB01</strain>
    </source>
</reference>
<keyword evidence="3" id="KW-1185">Reference proteome</keyword>
<evidence type="ECO:0000313" key="2">
    <source>
        <dbReference type="EMBL" id="KAK2653589.1"/>
    </source>
</evidence>
<sequence length="160" mass="19147">MTVCSLNKEDIDYHYRRMSFRYHALGGINDETPRQVYLNSLPSELQGELQRLIELSGRNLRDITLGEIHMFTHTALEKLCATQRVFSKMIREGRKYDKHCKFPPKYHLKCSFNEHCNCKANRPYRKESRAQKSKGSSNPRKYKYYRKKARRSWNKSNKCY</sequence>
<evidence type="ECO:0000256" key="1">
    <source>
        <dbReference type="SAM" id="MobiDB-lite"/>
    </source>
</evidence>
<proteinExistence type="predicted"/>
<dbReference type="PANTHER" id="PTHR48435">
    <property type="entry name" value="POLYPROTEIN"/>
    <property type="match status" value="1"/>
</dbReference>
<name>A0AAE0CJN0_9ROSI</name>
<dbReference type="InterPro" id="IPR053098">
    <property type="entry name" value="Petuviruses_polyprotein"/>
</dbReference>
<organism evidence="2 3">
    <name type="scientific">Dipteronia dyeriana</name>
    <dbReference type="NCBI Taxonomy" id="168575"/>
    <lineage>
        <taxon>Eukaryota</taxon>
        <taxon>Viridiplantae</taxon>
        <taxon>Streptophyta</taxon>
        <taxon>Embryophyta</taxon>
        <taxon>Tracheophyta</taxon>
        <taxon>Spermatophyta</taxon>
        <taxon>Magnoliopsida</taxon>
        <taxon>eudicotyledons</taxon>
        <taxon>Gunneridae</taxon>
        <taxon>Pentapetalae</taxon>
        <taxon>rosids</taxon>
        <taxon>malvids</taxon>
        <taxon>Sapindales</taxon>
        <taxon>Sapindaceae</taxon>
        <taxon>Hippocastanoideae</taxon>
        <taxon>Acereae</taxon>
        <taxon>Dipteronia</taxon>
    </lineage>
</organism>
<evidence type="ECO:0000313" key="3">
    <source>
        <dbReference type="Proteomes" id="UP001280121"/>
    </source>
</evidence>
<protein>
    <submittedName>
        <fullName evidence="2">Uncharacterized protein</fullName>
    </submittedName>
</protein>
<feature type="region of interest" description="Disordered" evidence="1">
    <location>
        <begin position="123"/>
        <end position="160"/>
    </location>
</feature>
<dbReference type="PANTHER" id="PTHR48435:SF1">
    <property type="entry name" value="POLYPROTEIN"/>
    <property type="match status" value="1"/>
</dbReference>